<dbReference type="InterPro" id="IPR005659">
    <property type="entry name" value="Chemorcpt_Glu_NH3ase_CheD"/>
</dbReference>
<keyword evidence="1 3" id="KW-0145">Chemotaxis</keyword>
<sequence>MSKELTPQDARLSIHPGEWYFGNEYESLYTVLGSCVALSVWHPTLKIGGLCHYLLPVQPSHLSDKGYDGRYGKLVLPLLKQAMQRFAPAGEYELGLYGGSDTMATNTSNYSIGKQNILFAQRWLQDEGLVVMRTDLGGRHSRSLVMEMSSGDLSIKHYPV</sequence>
<evidence type="ECO:0000313" key="4">
    <source>
        <dbReference type="EMBL" id="GGY62172.1"/>
    </source>
</evidence>
<comment type="caution">
    <text evidence="4">The sequence shown here is derived from an EMBL/GenBank/DDBJ whole genome shotgun (WGS) entry which is preliminary data.</text>
</comment>
<keyword evidence="2 3" id="KW-0378">Hydrolase</keyword>
<dbReference type="EC" id="3.5.1.44" evidence="3"/>
<keyword evidence="5" id="KW-1185">Reference proteome</keyword>
<comment type="catalytic activity">
    <reaction evidence="3">
        <text>L-glutaminyl-[protein] + H2O = L-glutamyl-[protein] + NH4(+)</text>
        <dbReference type="Rhea" id="RHEA:16441"/>
        <dbReference type="Rhea" id="RHEA-COMP:10207"/>
        <dbReference type="Rhea" id="RHEA-COMP:10208"/>
        <dbReference type="ChEBI" id="CHEBI:15377"/>
        <dbReference type="ChEBI" id="CHEBI:28938"/>
        <dbReference type="ChEBI" id="CHEBI:29973"/>
        <dbReference type="ChEBI" id="CHEBI:30011"/>
        <dbReference type="EC" id="3.5.1.44"/>
    </reaction>
</comment>
<dbReference type="PANTHER" id="PTHR35147">
    <property type="entry name" value="CHEMORECEPTOR GLUTAMINE DEAMIDASE CHED-RELATED"/>
    <property type="match status" value="1"/>
</dbReference>
<dbReference type="EMBL" id="BMYZ01000001">
    <property type="protein sequence ID" value="GGY62172.1"/>
    <property type="molecule type" value="Genomic_DNA"/>
</dbReference>
<dbReference type="RefSeq" id="WP_189415232.1">
    <property type="nucleotide sequence ID" value="NZ_BMYZ01000001.1"/>
</dbReference>
<reference evidence="5" key="1">
    <citation type="journal article" date="2019" name="Int. J. Syst. Evol. Microbiol.">
        <title>The Global Catalogue of Microorganisms (GCM) 10K type strain sequencing project: providing services to taxonomists for standard genome sequencing and annotation.</title>
        <authorList>
            <consortium name="The Broad Institute Genomics Platform"/>
            <consortium name="The Broad Institute Genome Sequencing Center for Infectious Disease"/>
            <person name="Wu L."/>
            <person name="Ma J."/>
        </authorList>
    </citation>
    <scope>NUCLEOTIDE SEQUENCE [LARGE SCALE GENOMIC DNA]</scope>
    <source>
        <strain evidence="5">KCTC 32239</strain>
    </source>
</reference>
<accession>A0ABQ3APZ5</accession>
<evidence type="ECO:0000256" key="2">
    <source>
        <dbReference type="ARBA" id="ARBA00022801"/>
    </source>
</evidence>
<dbReference type="InterPro" id="IPR038592">
    <property type="entry name" value="CheD-like_sf"/>
</dbReference>
<dbReference type="Gene3D" id="3.30.1330.200">
    <property type="match status" value="1"/>
</dbReference>
<proteinExistence type="inferred from homology"/>
<evidence type="ECO:0000313" key="5">
    <source>
        <dbReference type="Proteomes" id="UP000619761"/>
    </source>
</evidence>
<dbReference type="CDD" id="cd16352">
    <property type="entry name" value="CheD"/>
    <property type="match status" value="1"/>
</dbReference>
<dbReference type="Pfam" id="PF03975">
    <property type="entry name" value="CheD"/>
    <property type="match status" value="1"/>
</dbReference>
<protein>
    <recommendedName>
        <fullName evidence="3">Probable chemoreceptor glutamine deamidase CheD</fullName>
        <ecNumber evidence="3">3.5.1.44</ecNumber>
    </recommendedName>
</protein>
<comment type="function">
    <text evidence="3">Probably deamidates glutamine residues to glutamate on methyl-accepting chemotaxis receptors (MCPs), playing an important role in chemotaxis.</text>
</comment>
<evidence type="ECO:0000256" key="1">
    <source>
        <dbReference type="ARBA" id="ARBA00022500"/>
    </source>
</evidence>
<dbReference type="Proteomes" id="UP000619761">
    <property type="component" value="Unassembled WGS sequence"/>
</dbReference>
<dbReference type="PANTHER" id="PTHR35147:SF3">
    <property type="entry name" value="CHEMORECEPTOR GLUTAMINE DEAMIDASE CHED 1-RELATED"/>
    <property type="match status" value="1"/>
</dbReference>
<dbReference type="InterPro" id="IPR011324">
    <property type="entry name" value="Cytotoxic_necrot_fac-like_cat"/>
</dbReference>
<dbReference type="HAMAP" id="MF_01440">
    <property type="entry name" value="CheD"/>
    <property type="match status" value="1"/>
</dbReference>
<gene>
    <name evidence="3 4" type="primary">cheD</name>
    <name evidence="4" type="ORF">GCM10011613_02040</name>
</gene>
<organism evidence="4 5">
    <name type="scientific">Cellvibrio zantedeschiae</name>
    <dbReference type="NCBI Taxonomy" id="1237077"/>
    <lineage>
        <taxon>Bacteria</taxon>
        <taxon>Pseudomonadati</taxon>
        <taxon>Pseudomonadota</taxon>
        <taxon>Gammaproteobacteria</taxon>
        <taxon>Cellvibrionales</taxon>
        <taxon>Cellvibrionaceae</taxon>
        <taxon>Cellvibrio</taxon>
    </lineage>
</organism>
<dbReference type="SUPFAM" id="SSF64438">
    <property type="entry name" value="CNF1/YfiH-like putative cysteine hydrolases"/>
    <property type="match status" value="1"/>
</dbReference>
<evidence type="ECO:0000256" key="3">
    <source>
        <dbReference type="HAMAP-Rule" id="MF_01440"/>
    </source>
</evidence>
<comment type="similarity">
    <text evidence="3">Belongs to the CheD family.</text>
</comment>
<name>A0ABQ3APZ5_9GAMM</name>